<dbReference type="AlphaFoldDB" id="A0A9D4QRN0"/>
<dbReference type="EMBL" id="JAIWYP010000004">
    <property type="protein sequence ID" value="KAH3841081.1"/>
    <property type="molecule type" value="Genomic_DNA"/>
</dbReference>
<reference evidence="1" key="1">
    <citation type="journal article" date="2019" name="bioRxiv">
        <title>The Genome of the Zebra Mussel, Dreissena polymorpha: A Resource for Invasive Species Research.</title>
        <authorList>
            <person name="McCartney M.A."/>
            <person name="Auch B."/>
            <person name="Kono T."/>
            <person name="Mallez S."/>
            <person name="Zhang Y."/>
            <person name="Obille A."/>
            <person name="Becker A."/>
            <person name="Abrahante J.E."/>
            <person name="Garbe J."/>
            <person name="Badalamenti J.P."/>
            <person name="Herman A."/>
            <person name="Mangelson H."/>
            <person name="Liachko I."/>
            <person name="Sullivan S."/>
            <person name="Sone E.D."/>
            <person name="Koren S."/>
            <person name="Silverstein K.A.T."/>
            <person name="Beckman K.B."/>
            <person name="Gohl D.M."/>
        </authorList>
    </citation>
    <scope>NUCLEOTIDE SEQUENCE</scope>
    <source>
        <strain evidence="1">Duluth1</strain>
        <tissue evidence="1">Whole animal</tissue>
    </source>
</reference>
<name>A0A9D4QRN0_DREPO</name>
<evidence type="ECO:0000313" key="1">
    <source>
        <dbReference type="EMBL" id="KAH3841081.1"/>
    </source>
</evidence>
<sequence length="60" mass="6121">MLSADLVSGRPYSPAISILVPGNEPLVREAYEIPLSGIPTSVSAGYMQSEVGIGSGTGDL</sequence>
<proteinExistence type="predicted"/>
<keyword evidence="2" id="KW-1185">Reference proteome</keyword>
<dbReference type="Proteomes" id="UP000828390">
    <property type="component" value="Unassembled WGS sequence"/>
</dbReference>
<gene>
    <name evidence="1" type="ORF">DPMN_114538</name>
</gene>
<reference evidence="1" key="2">
    <citation type="submission" date="2020-11" db="EMBL/GenBank/DDBJ databases">
        <authorList>
            <person name="McCartney M.A."/>
            <person name="Auch B."/>
            <person name="Kono T."/>
            <person name="Mallez S."/>
            <person name="Becker A."/>
            <person name="Gohl D.M."/>
            <person name="Silverstein K.A.T."/>
            <person name="Koren S."/>
            <person name="Bechman K.B."/>
            <person name="Herman A."/>
            <person name="Abrahante J.E."/>
            <person name="Garbe J."/>
        </authorList>
    </citation>
    <scope>NUCLEOTIDE SEQUENCE</scope>
    <source>
        <strain evidence="1">Duluth1</strain>
        <tissue evidence="1">Whole animal</tissue>
    </source>
</reference>
<protein>
    <submittedName>
        <fullName evidence="1">Uncharacterized protein</fullName>
    </submittedName>
</protein>
<comment type="caution">
    <text evidence="1">The sequence shown here is derived from an EMBL/GenBank/DDBJ whole genome shotgun (WGS) entry which is preliminary data.</text>
</comment>
<accession>A0A9D4QRN0</accession>
<evidence type="ECO:0000313" key="2">
    <source>
        <dbReference type="Proteomes" id="UP000828390"/>
    </source>
</evidence>
<organism evidence="1 2">
    <name type="scientific">Dreissena polymorpha</name>
    <name type="common">Zebra mussel</name>
    <name type="synonym">Mytilus polymorpha</name>
    <dbReference type="NCBI Taxonomy" id="45954"/>
    <lineage>
        <taxon>Eukaryota</taxon>
        <taxon>Metazoa</taxon>
        <taxon>Spiralia</taxon>
        <taxon>Lophotrochozoa</taxon>
        <taxon>Mollusca</taxon>
        <taxon>Bivalvia</taxon>
        <taxon>Autobranchia</taxon>
        <taxon>Heteroconchia</taxon>
        <taxon>Euheterodonta</taxon>
        <taxon>Imparidentia</taxon>
        <taxon>Neoheterodontei</taxon>
        <taxon>Myida</taxon>
        <taxon>Dreissenoidea</taxon>
        <taxon>Dreissenidae</taxon>
        <taxon>Dreissena</taxon>
    </lineage>
</organism>